<dbReference type="Proteomes" id="UP000076532">
    <property type="component" value="Unassembled WGS sequence"/>
</dbReference>
<keyword evidence="4" id="KW-1185">Reference proteome</keyword>
<feature type="signal peptide" evidence="1">
    <location>
        <begin position="1"/>
        <end position="20"/>
    </location>
</feature>
<evidence type="ECO:0000313" key="4">
    <source>
        <dbReference type="Proteomes" id="UP000076532"/>
    </source>
</evidence>
<dbReference type="EMBL" id="KV417613">
    <property type="protein sequence ID" value="KZP14716.1"/>
    <property type="molecule type" value="Genomic_DNA"/>
</dbReference>
<sequence length="71" mass="7308">MHPAHVLRCFIIICLAPSTPSPLENTGAPIQSAVILSPSAVSRLSRSYHPSHPFIHATIPPCGAPAGGTAS</sequence>
<name>A0A166DGU7_9AGAM</name>
<reference evidence="2 4" key="1">
    <citation type="journal article" date="2016" name="Mol. Biol. Evol.">
        <title>Comparative Genomics of Early-Diverging Mushroom-Forming Fungi Provides Insights into the Origins of Lignocellulose Decay Capabilities.</title>
        <authorList>
            <person name="Nagy L.G."/>
            <person name="Riley R."/>
            <person name="Tritt A."/>
            <person name="Adam C."/>
            <person name="Daum C."/>
            <person name="Floudas D."/>
            <person name="Sun H."/>
            <person name="Yadav J.S."/>
            <person name="Pangilinan J."/>
            <person name="Larsson K.H."/>
            <person name="Matsuura K."/>
            <person name="Barry K."/>
            <person name="Labutti K."/>
            <person name="Kuo R."/>
            <person name="Ohm R.A."/>
            <person name="Bhattacharya S.S."/>
            <person name="Shirouzu T."/>
            <person name="Yoshinaga Y."/>
            <person name="Martin F.M."/>
            <person name="Grigoriev I.V."/>
            <person name="Hibbett D.S."/>
        </authorList>
    </citation>
    <scope>NUCLEOTIDE SEQUENCE [LARGE SCALE GENOMIC DNA]</scope>
    <source>
        <strain evidence="2 4">CBS 109695</strain>
    </source>
</reference>
<evidence type="ECO:0000313" key="2">
    <source>
        <dbReference type="EMBL" id="KZP14696.1"/>
    </source>
</evidence>
<dbReference type="EMBL" id="KV417613">
    <property type="protein sequence ID" value="KZP14696.1"/>
    <property type="molecule type" value="Genomic_DNA"/>
</dbReference>
<evidence type="ECO:0000256" key="1">
    <source>
        <dbReference type="SAM" id="SignalP"/>
    </source>
</evidence>
<keyword evidence="1" id="KW-0732">Signal</keyword>
<evidence type="ECO:0000313" key="3">
    <source>
        <dbReference type="EMBL" id="KZP14716.1"/>
    </source>
</evidence>
<evidence type="ECO:0008006" key="5">
    <source>
        <dbReference type="Google" id="ProtNLM"/>
    </source>
</evidence>
<accession>A0A166DGU7</accession>
<gene>
    <name evidence="2" type="ORF">FIBSPDRAFT_867978</name>
    <name evidence="3" type="ORF">FIBSPDRAFT_868000</name>
</gene>
<protein>
    <recommendedName>
        <fullName evidence="5">Secreted protein</fullName>
    </recommendedName>
</protein>
<organism evidence="2 4">
    <name type="scientific">Athelia psychrophila</name>
    <dbReference type="NCBI Taxonomy" id="1759441"/>
    <lineage>
        <taxon>Eukaryota</taxon>
        <taxon>Fungi</taxon>
        <taxon>Dikarya</taxon>
        <taxon>Basidiomycota</taxon>
        <taxon>Agaricomycotina</taxon>
        <taxon>Agaricomycetes</taxon>
        <taxon>Agaricomycetidae</taxon>
        <taxon>Atheliales</taxon>
        <taxon>Atheliaceae</taxon>
        <taxon>Athelia</taxon>
    </lineage>
</organism>
<dbReference type="AlphaFoldDB" id="A0A166DGU7"/>
<feature type="chain" id="PRO_5007997382" description="Secreted protein" evidence="1">
    <location>
        <begin position="21"/>
        <end position="71"/>
    </location>
</feature>
<proteinExistence type="predicted"/>